<dbReference type="PANTHER" id="PTHR34406">
    <property type="entry name" value="PROTEIN YCEI"/>
    <property type="match status" value="1"/>
</dbReference>
<accession>A0ABY8L2J6</accession>
<dbReference type="PANTHER" id="PTHR34406:SF1">
    <property type="entry name" value="PROTEIN YCEI"/>
    <property type="match status" value="1"/>
</dbReference>
<organism evidence="2 3">
    <name type="scientific">Tenacibaculum tangerinum</name>
    <dbReference type="NCBI Taxonomy" id="3038772"/>
    <lineage>
        <taxon>Bacteria</taxon>
        <taxon>Pseudomonadati</taxon>
        <taxon>Bacteroidota</taxon>
        <taxon>Flavobacteriia</taxon>
        <taxon>Flavobacteriales</taxon>
        <taxon>Flavobacteriaceae</taxon>
        <taxon>Tenacibaculum</taxon>
    </lineage>
</organism>
<protein>
    <submittedName>
        <fullName evidence="2">YceI family protein</fullName>
    </submittedName>
</protein>
<dbReference type="InterPro" id="IPR036761">
    <property type="entry name" value="TTHA0802/YceI-like_sf"/>
</dbReference>
<dbReference type="SMART" id="SM00867">
    <property type="entry name" value="YceI"/>
    <property type="match status" value="1"/>
</dbReference>
<dbReference type="EMBL" id="CP122539">
    <property type="protein sequence ID" value="WGH74325.1"/>
    <property type="molecule type" value="Genomic_DNA"/>
</dbReference>
<evidence type="ECO:0000313" key="3">
    <source>
        <dbReference type="Proteomes" id="UP001232001"/>
    </source>
</evidence>
<dbReference type="InterPro" id="IPR007372">
    <property type="entry name" value="Lipid/polyisoprenoid-bd_YceI"/>
</dbReference>
<dbReference type="SUPFAM" id="SSF101874">
    <property type="entry name" value="YceI-like"/>
    <property type="match status" value="1"/>
</dbReference>
<dbReference type="Proteomes" id="UP001232001">
    <property type="component" value="Chromosome"/>
</dbReference>
<dbReference type="Pfam" id="PF04264">
    <property type="entry name" value="YceI"/>
    <property type="match status" value="1"/>
</dbReference>
<name>A0ABY8L2J6_9FLAO</name>
<gene>
    <name evidence="2" type="ORF">P8625_09370</name>
</gene>
<proteinExistence type="predicted"/>
<reference evidence="2 3" key="1">
    <citation type="submission" date="2023-04" db="EMBL/GenBank/DDBJ databases">
        <title>Tenacibaculum tangerinum sp. nov., isolated from sea tidal flat of South Korea.</title>
        <authorList>
            <person name="Lee S.H."/>
            <person name="Kim J.-J."/>
        </authorList>
    </citation>
    <scope>NUCLEOTIDE SEQUENCE [LARGE SCALE GENOMIC DNA]</scope>
    <source>
        <strain evidence="2 3">GRR-S3-23</strain>
    </source>
</reference>
<evidence type="ECO:0000313" key="2">
    <source>
        <dbReference type="EMBL" id="WGH74325.1"/>
    </source>
</evidence>
<dbReference type="Gene3D" id="2.40.128.110">
    <property type="entry name" value="Lipid/polyisoprenoid-binding, YceI-like"/>
    <property type="match status" value="1"/>
</dbReference>
<keyword evidence="3" id="KW-1185">Reference proteome</keyword>
<dbReference type="RefSeq" id="WP_279650207.1">
    <property type="nucleotide sequence ID" value="NZ_CP122539.1"/>
</dbReference>
<sequence>MRVFVLFLFVTQAIFSQQYFTRTGTTEFKASVDTFEPVEAKNNSTTVVLDTNDGAIASLLLVKGFRFRVALMQEHFNENYMDSNEYPKATFKGKIHDFNVTELSSTKEYKISGTLTIKGKSKLISTKATLQKSGNMIILKSSFSVTPQDFNIKIPSIVRKKIAERIHISIHYELSQKK</sequence>
<evidence type="ECO:0000259" key="1">
    <source>
        <dbReference type="SMART" id="SM00867"/>
    </source>
</evidence>
<feature type="domain" description="Lipid/polyisoprenoid-binding YceI-like" evidence="1">
    <location>
        <begin position="19"/>
        <end position="175"/>
    </location>
</feature>